<comment type="caution">
    <text evidence="1">The sequence shown here is derived from an EMBL/GenBank/DDBJ whole genome shotgun (WGS) entry which is preliminary data.</text>
</comment>
<evidence type="ECO:0000313" key="2">
    <source>
        <dbReference type="Proteomes" id="UP000679779"/>
    </source>
</evidence>
<dbReference type="EMBL" id="BORQ01000004">
    <property type="protein sequence ID" value="GIO32365.1"/>
    <property type="molecule type" value="Genomic_DNA"/>
</dbReference>
<reference evidence="1" key="1">
    <citation type="submission" date="2021-03" db="EMBL/GenBank/DDBJ databases">
        <title>Antimicrobial resistance genes in bacteria isolated from Japanese honey, and their potential for conferring macrolide and lincosamide resistance in the American foulbrood pathogen Paenibacillus larvae.</title>
        <authorList>
            <person name="Okamoto M."/>
            <person name="Kumagai M."/>
            <person name="Kanamori H."/>
            <person name="Takamatsu D."/>
        </authorList>
    </citation>
    <scope>NUCLEOTIDE SEQUENCE</scope>
    <source>
        <strain evidence="1">J2TS6</strain>
    </source>
</reference>
<gene>
    <name evidence="1" type="ORF">J2TS6_35060</name>
</gene>
<accession>A0A920CAK4</accession>
<dbReference type="AlphaFoldDB" id="A0A920CAK4"/>
<keyword evidence="2" id="KW-1185">Reference proteome</keyword>
<name>A0A920CAK4_9BACL</name>
<organism evidence="1 2">
    <name type="scientific">Paenibacillus albilobatus</name>
    <dbReference type="NCBI Taxonomy" id="2716884"/>
    <lineage>
        <taxon>Bacteria</taxon>
        <taxon>Bacillati</taxon>
        <taxon>Bacillota</taxon>
        <taxon>Bacilli</taxon>
        <taxon>Bacillales</taxon>
        <taxon>Paenibacillaceae</taxon>
        <taxon>Paenibacillus</taxon>
    </lineage>
</organism>
<evidence type="ECO:0000313" key="1">
    <source>
        <dbReference type="EMBL" id="GIO32365.1"/>
    </source>
</evidence>
<protein>
    <submittedName>
        <fullName evidence="1">Uncharacterized protein</fullName>
    </submittedName>
</protein>
<sequence>MRDGKQCSRTPKKLHKTLQYILPRPRWPSGQSTFLAYGLQIAAKYIDRAADYPAP</sequence>
<proteinExistence type="predicted"/>
<dbReference type="Proteomes" id="UP000679779">
    <property type="component" value="Unassembled WGS sequence"/>
</dbReference>